<evidence type="ECO:0000259" key="9">
    <source>
        <dbReference type="Pfam" id="PF25198"/>
    </source>
</evidence>
<organism evidence="10 11">
    <name type="scientific">Paenibacillus cisolokensis</name>
    <dbReference type="NCBI Taxonomy" id="1658519"/>
    <lineage>
        <taxon>Bacteria</taxon>
        <taxon>Bacillati</taxon>
        <taxon>Bacillota</taxon>
        <taxon>Bacilli</taxon>
        <taxon>Bacillales</taxon>
        <taxon>Paenibacillaceae</taxon>
        <taxon>Paenibacillus</taxon>
    </lineage>
</organism>
<feature type="domain" description="Spore germination protein N-terminal" evidence="9">
    <location>
        <begin position="27"/>
        <end position="205"/>
    </location>
</feature>
<keyword evidence="3" id="KW-0309">Germination</keyword>
<feature type="domain" description="Spore germination GerAC-like C-terminal" evidence="8">
    <location>
        <begin position="220"/>
        <end position="384"/>
    </location>
</feature>
<evidence type="ECO:0000313" key="10">
    <source>
        <dbReference type="EMBL" id="GIQ62778.1"/>
    </source>
</evidence>
<protein>
    <submittedName>
        <fullName evidence="10">Germination protein</fullName>
    </submittedName>
</protein>
<evidence type="ECO:0000256" key="1">
    <source>
        <dbReference type="ARBA" id="ARBA00004635"/>
    </source>
</evidence>
<dbReference type="InterPro" id="IPR057336">
    <property type="entry name" value="GerAC_N"/>
</dbReference>
<evidence type="ECO:0000256" key="7">
    <source>
        <dbReference type="ARBA" id="ARBA00023288"/>
    </source>
</evidence>
<evidence type="ECO:0000256" key="4">
    <source>
        <dbReference type="ARBA" id="ARBA00022729"/>
    </source>
</evidence>
<dbReference type="Pfam" id="PF05504">
    <property type="entry name" value="Spore_GerAC"/>
    <property type="match status" value="1"/>
</dbReference>
<dbReference type="NCBIfam" id="TIGR02887">
    <property type="entry name" value="spore_ger_x_C"/>
    <property type="match status" value="1"/>
</dbReference>
<comment type="subcellular location">
    <subcellularLocation>
        <location evidence="1">Membrane</location>
        <topology evidence="1">Lipid-anchor</topology>
    </subcellularLocation>
</comment>
<proteinExistence type="inferred from homology"/>
<keyword evidence="7" id="KW-0449">Lipoprotein</keyword>
<keyword evidence="11" id="KW-1185">Reference proteome</keyword>
<comment type="caution">
    <text evidence="10">The sequence shown here is derived from an EMBL/GenBank/DDBJ whole genome shotgun (WGS) entry which is preliminary data.</text>
</comment>
<evidence type="ECO:0000256" key="2">
    <source>
        <dbReference type="ARBA" id="ARBA00007886"/>
    </source>
</evidence>
<dbReference type="RefSeq" id="WP_213528105.1">
    <property type="nucleotide sequence ID" value="NZ_BOVJ01000042.1"/>
</dbReference>
<comment type="similarity">
    <text evidence="2">Belongs to the GerABKC lipoprotein family.</text>
</comment>
<sequence length="394" mass="43839">MDTTKRKTVLLLLFFSIHSLLLAGCWDRTEVNDLAIITAAGIDLTEDRYPELSVNIYVTSQSGTGGQQIGGMSDSSGGGANVSVVRSAPGLTLADATSKLQRMLPRKVFWGHDEVFIFGERLAKQGIGEPIEFLTRHPAPRERGNVFVSKGLAKDVLMLPPSIERTIADKLREVAKSQTGLNITLKELAQMMAGKSKAAIVPWLEIQPGFKNQTPFPFIMGSAVLKNGKMVGRINEYATRGVMWLRNEINLATITFSPKNTQGYVSFELKKSSTALVPHIDGDNWSITARIETLNDIVENTTDLNLMEPNNVKELETELGNDIEHRMKLALTKAQNMNADIFGFADAFYRKYPKAWKRAQDRWDEIFPKLKVKLETRTVISRPGMTGKSIIKPE</sequence>
<dbReference type="Gene3D" id="3.30.300.210">
    <property type="entry name" value="Nutrient germinant receptor protein C, domain 3"/>
    <property type="match status" value="1"/>
</dbReference>
<dbReference type="PANTHER" id="PTHR35789:SF1">
    <property type="entry name" value="SPORE GERMINATION PROTEIN B3"/>
    <property type="match status" value="1"/>
</dbReference>
<name>A0ABQ4N3N9_9BACL</name>
<dbReference type="PANTHER" id="PTHR35789">
    <property type="entry name" value="SPORE GERMINATION PROTEIN B3"/>
    <property type="match status" value="1"/>
</dbReference>
<dbReference type="PROSITE" id="PS51257">
    <property type="entry name" value="PROKAR_LIPOPROTEIN"/>
    <property type="match status" value="1"/>
</dbReference>
<evidence type="ECO:0000256" key="6">
    <source>
        <dbReference type="ARBA" id="ARBA00023139"/>
    </source>
</evidence>
<dbReference type="Proteomes" id="UP000680304">
    <property type="component" value="Unassembled WGS sequence"/>
</dbReference>
<evidence type="ECO:0000256" key="3">
    <source>
        <dbReference type="ARBA" id="ARBA00022544"/>
    </source>
</evidence>
<accession>A0ABQ4N3N9</accession>
<keyword evidence="6" id="KW-0564">Palmitate</keyword>
<evidence type="ECO:0000313" key="11">
    <source>
        <dbReference type="Proteomes" id="UP000680304"/>
    </source>
</evidence>
<keyword evidence="4" id="KW-0732">Signal</keyword>
<keyword evidence="5" id="KW-0472">Membrane</keyword>
<dbReference type="InterPro" id="IPR008844">
    <property type="entry name" value="Spore_GerAC-like"/>
</dbReference>
<dbReference type="InterPro" id="IPR038501">
    <property type="entry name" value="Spore_GerAC_C_sf"/>
</dbReference>
<dbReference type="EMBL" id="BOVJ01000042">
    <property type="protein sequence ID" value="GIQ62778.1"/>
    <property type="molecule type" value="Genomic_DNA"/>
</dbReference>
<dbReference type="InterPro" id="IPR046953">
    <property type="entry name" value="Spore_GerAC-like_C"/>
</dbReference>
<reference evidence="10 11" key="1">
    <citation type="submission" date="2021-04" db="EMBL/GenBank/DDBJ databases">
        <title>Draft genome sequence of Paenibacillus cisolokensis, LC2-13A.</title>
        <authorList>
            <person name="Uke A."/>
            <person name="Chhe C."/>
            <person name="Baramee S."/>
            <person name="Kosugi A."/>
        </authorList>
    </citation>
    <scope>NUCLEOTIDE SEQUENCE [LARGE SCALE GENOMIC DNA]</scope>
    <source>
        <strain evidence="10 11">LC2-13A</strain>
    </source>
</reference>
<gene>
    <name evidence="10" type="primary">grkc</name>
    <name evidence="10" type="ORF">PACILC2_13460</name>
</gene>
<evidence type="ECO:0000259" key="8">
    <source>
        <dbReference type="Pfam" id="PF05504"/>
    </source>
</evidence>
<evidence type="ECO:0000256" key="5">
    <source>
        <dbReference type="ARBA" id="ARBA00023136"/>
    </source>
</evidence>
<dbReference type="Pfam" id="PF25198">
    <property type="entry name" value="Spore_GerAC_N"/>
    <property type="match status" value="1"/>
</dbReference>